<dbReference type="InterPro" id="IPR050498">
    <property type="entry name" value="Ycf3"/>
</dbReference>
<dbReference type="PANTHER" id="PTHR44858">
    <property type="entry name" value="TETRATRICOPEPTIDE REPEAT PROTEIN 6"/>
    <property type="match status" value="1"/>
</dbReference>
<evidence type="ECO:0000313" key="3">
    <source>
        <dbReference type="EMBL" id="MPL70451.1"/>
    </source>
</evidence>
<dbReference type="InterPro" id="IPR019734">
    <property type="entry name" value="TPR_rpt"/>
</dbReference>
<organism evidence="3">
    <name type="scientific">bioreactor metagenome</name>
    <dbReference type="NCBI Taxonomy" id="1076179"/>
    <lineage>
        <taxon>unclassified sequences</taxon>
        <taxon>metagenomes</taxon>
        <taxon>ecological metagenomes</taxon>
    </lineage>
</organism>
<dbReference type="SMART" id="SM00028">
    <property type="entry name" value="TPR"/>
    <property type="match status" value="4"/>
</dbReference>
<dbReference type="PROSITE" id="PS50005">
    <property type="entry name" value="TPR"/>
    <property type="match status" value="2"/>
</dbReference>
<dbReference type="SUPFAM" id="SSF48452">
    <property type="entry name" value="TPR-like"/>
    <property type="match status" value="1"/>
</dbReference>
<gene>
    <name evidence="3" type="ORF">SDC9_16207</name>
</gene>
<keyword evidence="1" id="KW-0677">Repeat</keyword>
<evidence type="ECO:0000256" key="1">
    <source>
        <dbReference type="ARBA" id="ARBA00022737"/>
    </source>
</evidence>
<dbReference type="EMBL" id="VSSQ01000053">
    <property type="protein sequence ID" value="MPL70451.1"/>
    <property type="molecule type" value="Genomic_DNA"/>
</dbReference>
<proteinExistence type="predicted"/>
<name>A0A644TXL0_9ZZZZ</name>
<keyword evidence="2" id="KW-0802">TPR repeat</keyword>
<sequence>MQIPEKDDSVVFSLNAKGIRLTGAGKYGEAIALFDKAIAAKPGLSGLYFNRAEARRLSGDLPGARSDLEQALAIVPGDPEFLHALGLVSYEEDDFEGAAGFYRGALDIDPGLAKAWNDLGVVNFRKGAFSNAKDCFTRATEEDTAMAEAWFNLADTCEELGLKSERRAALEGLQKAQALPGGGEALE</sequence>
<dbReference type="Pfam" id="PF14559">
    <property type="entry name" value="TPR_19"/>
    <property type="match status" value="1"/>
</dbReference>
<protein>
    <recommendedName>
        <fullName evidence="4">Photosystem I assembly protein Ycf3</fullName>
    </recommendedName>
</protein>
<dbReference type="AlphaFoldDB" id="A0A644TXL0"/>
<dbReference type="Gene3D" id="1.25.40.10">
    <property type="entry name" value="Tetratricopeptide repeat domain"/>
    <property type="match status" value="1"/>
</dbReference>
<evidence type="ECO:0008006" key="4">
    <source>
        <dbReference type="Google" id="ProtNLM"/>
    </source>
</evidence>
<dbReference type="Pfam" id="PF13432">
    <property type="entry name" value="TPR_16"/>
    <property type="match status" value="1"/>
</dbReference>
<accession>A0A644TXL0</accession>
<dbReference type="PANTHER" id="PTHR44858:SF1">
    <property type="entry name" value="UDP-N-ACETYLGLUCOSAMINE--PEPTIDE N-ACETYLGLUCOSAMINYLTRANSFERASE SPINDLY-RELATED"/>
    <property type="match status" value="1"/>
</dbReference>
<reference evidence="3" key="1">
    <citation type="submission" date="2019-08" db="EMBL/GenBank/DDBJ databases">
        <authorList>
            <person name="Kucharzyk K."/>
            <person name="Murdoch R.W."/>
            <person name="Higgins S."/>
            <person name="Loffler F."/>
        </authorList>
    </citation>
    <scope>NUCLEOTIDE SEQUENCE</scope>
</reference>
<dbReference type="InterPro" id="IPR011990">
    <property type="entry name" value="TPR-like_helical_dom_sf"/>
</dbReference>
<evidence type="ECO:0000256" key="2">
    <source>
        <dbReference type="ARBA" id="ARBA00022803"/>
    </source>
</evidence>
<comment type="caution">
    <text evidence="3">The sequence shown here is derived from an EMBL/GenBank/DDBJ whole genome shotgun (WGS) entry which is preliminary data.</text>
</comment>